<accession>A0A9W6CT87</accession>
<reference evidence="2" key="1">
    <citation type="submission" date="2022-12" db="EMBL/GenBank/DDBJ databases">
        <title>Reference genome sequencing for broad-spectrum identification of bacterial and archaeal isolates by mass spectrometry.</title>
        <authorList>
            <person name="Sekiguchi Y."/>
            <person name="Tourlousse D.M."/>
        </authorList>
    </citation>
    <scope>NUCLEOTIDE SEQUENCE</scope>
    <source>
        <strain evidence="2">301</strain>
    </source>
</reference>
<sequence>MTVFFGNPGRFPAGATLWQPPAEEADVDVVRDLRVAADAFDAAQAAQRFTGNAYSSLAAAEAAIDRRNDAIKGATGIALDNPYRSFIAPEDRRAKALELGYPAATGGEIISRPIIADRVRTYEERLAQLAQERPDDQAAQAAIRPGVSVEADTRALAAASERRAGEALADPSSEPVMKWAGYFAGTMAGWVRDPANVAQILTGWGGGSAAATIGGAVVRGALREAVVNGAGEAVVQPAIQKWRAELGLDAGLAEGAQNVAMAAAFGGIIGGLGAGLGHALHPPAHLPAAREPAVPQGVPPRGQQEVPLIVRAIGGDDEALIAAARESGDPVLKAGAEAMEADNLARGTPPPAGISSDDHGAYFAQALRFAEDPEAAPPPRVAFPEGFTVWHGSPHDFDAFSTLKIGSGEGGNAFGTGLYFAERRGVAEWYRDELTARLSGAEDGGERAASGNLYEVQVRREPDEFLDWDKPIGEQSPRVQAALARIGLDAEGYAARIDLRDRTGALDIEGASRYAKGEYIYSALAQAAEGGADDASKALADAGIAGIRYAEGQARVRGPDGDRVTADAARNYVVFRDDDVSIVAKNDTPTRRPSAPEPAAAAPPEKPRGVLDAYPVADDATGGARMVTSDALKASGARDGELAAITRACNT</sequence>
<dbReference type="EMBL" id="BSDO01000024">
    <property type="protein sequence ID" value="GLI25671.1"/>
    <property type="molecule type" value="Genomic_DNA"/>
</dbReference>
<organism evidence="2 4">
    <name type="scientific">Xanthobacter flavus</name>
    <dbReference type="NCBI Taxonomy" id="281"/>
    <lineage>
        <taxon>Bacteria</taxon>
        <taxon>Pseudomonadati</taxon>
        <taxon>Pseudomonadota</taxon>
        <taxon>Alphaproteobacteria</taxon>
        <taxon>Hyphomicrobiales</taxon>
        <taxon>Xanthobacteraceae</taxon>
        <taxon>Xanthobacter</taxon>
    </lineage>
</organism>
<evidence type="ECO:0000313" key="4">
    <source>
        <dbReference type="Proteomes" id="UP001144397"/>
    </source>
</evidence>
<dbReference type="RefSeq" id="WP_281810158.1">
    <property type="nucleotide sequence ID" value="NZ_BSDO01000024.1"/>
</dbReference>
<dbReference type="AlphaFoldDB" id="A0A9W6CT87"/>
<comment type="caution">
    <text evidence="2">The sequence shown here is derived from an EMBL/GenBank/DDBJ whole genome shotgun (WGS) entry which is preliminary data.</text>
</comment>
<reference evidence="3 5" key="2">
    <citation type="submission" date="2023-07" db="EMBL/GenBank/DDBJ databases">
        <title>Genomic Encyclopedia of Type Strains, Phase IV (KMG-IV): sequencing the most valuable type-strain genomes for metagenomic binning, comparative biology and taxonomic classification.</title>
        <authorList>
            <person name="Goeker M."/>
        </authorList>
    </citation>
    <scope>NUCLEOTIDE SEQUENCE [LARGE SCALE GENOMIC DNA]</scope>
    <source>
        <strain evidence="3 5">DSM 338</strain>
    </source>
</reference>
<dbReference type="Proteomes" id="UP001245370">
    <property type="component" value="Unassembled WGS sequence"/>
</dbReference>
<gene>
    <name evidence="3" type="ORF">GGQ86_000364</name>
    <name evidence="2" type="ORF">XFLAVUS301_53450</name>
</gene>
<dbReference type="Proteomes" id="UP001144397">
    <property type="component" value="Unassembled WGS sequence"/>
</dbReference>
<proteinExistence type="predicted"/>
<feature type="region of interest" description="Disordered" evidence="1">
    <location>
        <begin position="585"/>
        <end position="610"/>
    </location>
</feature>
<evidence type="ECO:0000313" key="2">
    <source>
        <dbReference type="EMBL" id="GLI25671.1"/>
    </source>
</evidence>
<evidence type="ECO:0000313" key="5">
    <source>
        <dbReference type="Proteomes" id="UP001245370"/>
    </source>
</evidence>
<keyword evidence="5" id="KW-1185">Reference proteome</keyword>
<protein>
    <submittedName>
        <fullName evidence="2">Uncharacterized protein</fullName>
    </submittedName>
</protein>
<dbReference type="EMBL" id="JAVDPY010000001">
    <property type="protein sequence ID" value="MDR6331917.1"/>
    <property type="molecule type" value="Genomic_DNA"/>
</dbReference>
<name>A0A9W6CT87_XANFL</name>
<dbReference type="GeneID" id="95766118"/>
<evidence type="ECO:0000256" key="1">
    <source>
        <dbReference type="SAM" id="MobiDB-lite"/>
    </source>
</evidence>
<evidence type="ECO:0000313" key="3">
    <source>
        <dbReference type="EMBL" id="MDR6331917.1"/>
    </source>
</evidence>